<organism evidence="4 5">
    <name type="scientific">Knufia fluminis</name>
    <dbReference type="NCBI Taxonomy" id="191047"/>
    <lineage>
        <taxon>Eukaryota</taxon>
        <taxon>Fungi</taxon>
        <taxon>Dikarya</taxon>
        <taxon>Ascomycota</taxon>
        <taxon>Pezizomycotina</taxon>
        <taxon>Eurotiomycetes</taxon>
        <taxon>Chaetothyriomycetidae</taxon>
        <taxon>Chaetothyriales</taxon>
        <taxon>Trichomeriaceae</taxon>
        <taxon>Knufia</taxon>
    </lineage>
</organism>
<feature type="transmembrane region" description="Helical" evidence="2">
    <location>
        <begin position="386"/>
        <end position="408"/>
    </location>
</feature>
<reference evidence="4 5" key="1">
    <citation type="submission" date="2022-12" db="EMBL/GenBank/DDBJ databases">
        <title>Genomic features and morphological characterization of a novel Knufia sp. strain isolated from spacecraft assembly facility.</title>
        <authorList>
            <person name="Teixeira M."/>
            <person name="Chander A.M."/>
            <person name="Stajich J.E."/>
            <person name="Venkateswaran K."/>
        </authorList>
    </citation>
    <scope>NUCLEOTIDE SEQUENCE [LARGE SCALE GENOMIC DNA]</scope>
    <source>
        <strain evidence="4 5">FJI-L2-BK-P2</strain>
    </source>
</reference>
<evidence type="ECO:0000256" key="2">
    <source>
        <dbReference type="SAM" id="Phobius"/>
    </source>
</evidence>
<feature type="transmembrane region" description="Helical" evidence="2">
    <location>
        <begin position="555"/>
        <end position="577"/>
    </location>
</feature>
<feature type="region of interest" description="Disordered" evidence="1">
    <location>
        <begin position="223"/>
        <end position="251"/>
    </location>
</feature>
<protein>
    <recommendedName>
        <fullName evidence="3">R3H-associated N-terminal domain-containing protein</fullName>
    </recommendedName>
</protein>
<feature type="transmembrane region" description="Helical" evidence="2">
    <location>
        <begin position="523"/>
        <end position="543"/>
    </location>
</feature>
<name>A0AAN8EGD5_9EURO</name>
<feature type="transmembrane region" description="Helical" evidence="2">
    <location>
        <begin position="469"/>
        <end position="491"/>
    </location>
</feature>
<feature type="compositionally biased region" description="Basic residues" evidence="1">
    <location>
        <begin position="144"/>
        <end position="158"/>
    </location>
</feature>
<feature type="compositionally biased region" description="Basic and acidic residues" evidence="1">
    <location>
        <begin position="79"/>
        <end position="97"/>
    </location>
</feature>
<dbReference type="PANTHER" id="PTHR37992">
    <property type="entry name" value="EXPRESSED PROTEIN"/>
    <property type="match status" value="1"/>
</dbReference>
<keyword evidence="2" id="KW-1133">Transmembrane helix</keyword>
<dbReference type="Proteomes" id="UP001316803">
    <property type="component" value="Unassembled WGS sequence"/>
</dbReference>
<dbReference type="Pfam" id="PF13902">
    <property type="entry name" value="R3H-assoc"/>
    <property type="match status" value="1"/>
</dbReference>
<evidence type="ECO:0000256" key="1">
    <source>
        <dbReference type="SAM" id="MobiDB-lite"/>
    </source>
</evidence>
<dbReference type="InterPro" id="IPR025952">
    <property type="entry name" value="R3H-assoc_dom"/>
</dbReference>
<dbReference type="EMBL" id="JAKLMC020000007">
    <property type="protein sequence ID" value="KAK5954963.1"/>
    <property type="molecule type" value="Genomic_DNA"/>
</dbReference>
<evidence type="ECO:0000313" key="5">
    <source>
        <dbReference type="Proteomes" id="UP001316803"/>
    </source>
</evidence>
<feature type="region of interest" description="Disordered" evidence="1">
    <location>
        <begin position="79"/>
        <end position="106"/>
    </location>
</feature>
<keyword evidence="2" id="KW-0472">Membrane</keyword>
<keyword evidence="2" id="KW-0812">Transmembrane</keyword>
<keyword evidence="5" id="KW-1185">Reference proteome</keyword>
<accession>A0AAN8EGD5</accession>
<feature type="transmembrane region" description="Helical" evidence="2">
    <location>
        <begin position="435"/>
        <end position="457"/>
    </location>
</feature>
<feature type="domain" description="R3H-associated N-terminal" evidence="3">
    <location>
        <begin position="66"/>
        <end position="182"/>
    </location>
</feature>
<feature type="region of interest" description="Disordered" evidence="1">
    <location>
        <begin position="32"/>
        <end position="63"/>
    </location>
</feature>
<dbReference type="InterPro" id="IPR013920">
    <property type="entry name" value="DUF1774_fun"/>
</dbReference>
<dbReference type="PANTHER" id="PTHR37992:SF1">
    <property type="entry name" value="DUF1774-DOMAIN-CONTAINING PROTEIN"/>
    <property type="match status" value="1"/>
</dbReference>
<gene>
    <name evidence="4" type="ORF">OHC33_003642</name>
</gene>
<proteinExistence type="predicted"/>
<comment type="caution">
    <text evidence="4">The sequence shown here is derived from an EMBL/GenBank/DDBJ whole genome shotgun (WGS) entry which is preliminary data.</text>
</comment>
<evidence type="ECO:0000259" key="3">
    <source>
        <dbReference type="Pfam" id="PF13902"/>
    </source>
</evidence>
<feature type="transmembrane region" description="Helical" evidence="2">
    <location>
        <begin position="610"/>
        <end position="631"/>
    </location>
</feature>
<dbReference type="AlphaFoldDB" id="A0AAN8EGD5"/>
<feature type="region of interest" description="Disordered" evidence="1">
    <location>
        <begin position="143"/>
        <end position="168"/>
    </location>
</feature>
<sequence length="657" mass="74334">MATHIVPIIEQAASAPAETALTQPAAPEAVADFSPVTPEGASSSMRKPSVRLSVPLDSKQTVTTTRKILRRDSLDRREALLKGKEGSRQRRRWENDRLLNNPHAEPPLPQDWEVRPTYPVRRVPYYLAPLWDAAEFQRAIESHHKGRRNTRSSRKKQHTPGVSPFEEDAINISREVRGRLKHARSAKGLLQDLEEDVRKFLVRWSDRERRLREEGLHDAPLSESLPVRTKPKPNNEDTAILTDTEAEEEDEEIVFVGRGGTVTSDSPSRKRREAEENLLSEKLVFEGLEEDKGAAFGRWLAHCIGSYYGLRTWSVTTTSPSDAGLAQAAHDVGNQKVRQAYVGVDARVRGWMGSGWESGRDFELPRPLWANNPFAKREEFGRSNLIAYKVLTIVTWLLVVIVGAYYTFNKPRDCHHKSSRCHTIWGQNNHHYTPFALNSVVTSIYWIVVLILQAHYIKYLYNADTSYKTGAANVGSHFIFHNLLTFGFIMLWVRGRFWIGEVLLIINLFNLIMLYFRHSTYPRLIHIPIVSAPLAWTYIAILWDGAAAVNAHSLAARIVANVFIWGILGIGAFYVLIFKDYTMGFELAILSLALALGQFSTHVIAVQWVFALIIMAILLILTVLVSVPGLLGEGRNVRPQQPVVDEDRERAPLLDDH</sequence>
<feature type="transmembrane region" description="Helical" evidence="2">
    <location>
        <begin position="584"/>
        <end position="604"/>
    </location>
</feature>
<feature type="transmembrane region" description="Helical" evidence="2">
    <location>
        <begin position="497"/>
        <end position="516"/>
    </location>
</feature>
<evidence type="ECO:0000313" key="4">
    <source>
        <dbReference type="EMBL" id="KAK5954963.1"/>
    </source>
</evidence>
<dbReference type="Pfam" id="PF08611">
    <property type="entry name" value="DUF1774"/>
    <property type="match status" value="1"/>
</dbReference>